<dbReference type="Proteomes" id="UP000295136">
    <property type="component" value="Unassembled WGS sequence"/>
</dbReference>
<sequence length="62" mass="6597">MHVNTPTPVTDRVTEPPPGPITPHLAFSNVRFRYGTTLPGACTTLMAAQLTGSGRRSAPPPR</sequence>
<comment type="caution">
    <text evidence="2">The sequence shown here is derived from an EMBL/GenBank/DDBJ whole genome shotgun (WGS) entry which is preliminary data.</text>
</comment>
<evidence type="ECO:0000313" key="3">
    <source>
        <dbReference type="Proteomes" id="UP000295136"/>
    </source>
</evidence>
<name>A0A4R5FSZ7_9ACTN</name>
<protein>
    <submittedName>
        <fullName evidence="2">Uncharacterized protein</fullName>
    </submittedName>
</protein>
<keyword evidence="3" id="KW-1185">Reference proteome</keyword>
<evidence type="ECO:0000256" key="1">
    <source>
        <dbReference type="SAM" id="MobiDB-lite"/>
    </source>
</evidence>
<reference evidence="2 3" key="1">
    <citation type="submission" date="2019-03" db="EMBL/GenBank/DDBJ databases">
        <title>Draft genome sequences of novel Actinobacteria.</title>
        <authorList>
            <person name="Sahin N."/>
            <person name="Ay H."/>
            <person name="Saygin H."/>
        </authorList>
    </citation>
    <scope>NUCLEOTIDE SEQUENCE [LARGE SCALE GENOMIC DNA]</scope>
    <source>
        <strain evidence="2 3">6K102</strain>
    </source>
</reference>
<evidence type="ECO:0000313" key="2">
    <source>
        <dbReference type="EMBL" id="TDE56559.1"/>
    </source>
</evidence>
<dbReference type="EMBL" id="SMLD01000019">
    <property type="protein sequence ID" value="TDE56559.1"/>
    <property type="molecule type" value="Genomic_DNA"/>
</dbReference>
<proteinExistence type="predicted"/>
<feature type="region of interest" description="Disordered" evidence="1">
    <location>
        <begin position="1"/>
        <end position="21"/>
    </location>
</feature>
<organism evidence="2 3">
    <name type="scientific">Nonomuraea mesophila</name>
    <dbReference type="NCBI Taxonomy" id="2530382"/>
    <lineage>
        <taxon>Bacteria</taxon>
        <taxon>Bacillati</taxon>
        <taxon>Actinomycetota</taxon>
        <taxon>Actinomycetes</taxon>
        <taxon>Streptosporangiales</taxon>
        <taxon>Streptosporangiaceae</taxon>
        <taxon>Nonomuraea</taxon>
    </lineage>
</organism>
<accession>A0A4R5FSZ7</accession>
<dbReference type="AlphaFoldDB" id="A0A4R5FSZ7"/>
<gene>
    <name evidence="2" type="ORF">E1295_10365</name>
</gene>